<dbReference type="AlphaFoldDB" id="A0A6A3DT13"/>
<name>A0A6A3DT13_9STRA</name>
<dbReference type="Proteomes" id="UP000440367">
    <property type="component" value="Unassembled WGS sequence"/>
</dbReference>
<reference evidence="8 9" key="1">
    <citation type="submission" date="2018-08" db="EMBL/GenBank/DDBJ databases">
        <title>Genomic investigation of the strawberry pathogen Phytophthora fragariae indicates pathogenicity is determined by transcriptional variation in three key races.</title>
        <authorList>
            <person name="Adams T.M."/>
            <person name="Armitage A.D."/>
            <person name="Sobczyk M.K."/>
            <person name="Bates H.J."/>
            <person name="Dunwell J.M."/>
            <person name="Nellist C.F."/>
            <person name="Harrison R.J."/>
        </authorList>
    </citation>
    <scope>NUCLEOTIDE SEQUENCE [LARGE SCALE GENOMIC DNA]</scope>
    <source>
        <strain evidence="6 9">BC-1</strain>
        <strain evidence="7 13">BC-23</strain>
        <strain evidence="5 10">NOV-5</strain>
        <strain evidence="4 11">NOV-71</strain>
        <strain evidence="2 8">NOV-9</strain>
        <strain evidence="3 12">SCRP245</strain>
    </source>
</reference>
<dbReference type="Proteomes" id="UP000429523">
    <property type="component" value="Unassembled WGS sequence"/>
</dbReference>
<evidence type="ECO:0000313" key="4">
    <source>
        <dbReference type="EMBL" id="KAE9066666.1"/>
    </source>
</evidence>
<sequence length="138" mass="15558">MTRASSKVHKDSQLIGSFLRLAVSDPRRMDKARKDLFNSIAKTDRILEALRKRVKTNATERPKEKRAILSILEAVKKELLKAKYRMSVSIQQRLRDIEIPVPGWAETEIAGKKLQRPTSSTASTSSKASKKAKTSHSE</sequence>
<dbReference type="EMBL" id="QXGF01003744">
    <property type="protein sequence ID" value="KAE8920938.1"/>
    <property type="molecule type" value="Genomic_DNA"/>
</dbReference>
<protein>
    <submittedName>
        <fullName evidence="2">Uncharacterized protein</fullName>
    </submittedName>
</protein>
<dbReference type="EMBL" id="QXFZ01003873">
    <property type="protein sequence ID" value="KAE9066666.1"/>
    <property type="molecule type" value="Genomic_DNA"/>
</dbReference>
<evidence type="ECO:0000313" key="9">
    <source>
        <dbReference type="Proteomes" id="UP000440367"/>
    </source>
</evidence>
<evidence type="ECO:0000313" key="3">
    <source>
        <dbReference type="EMBL" id="KAE8975020.1"/>
    </source>
</evidence>
<evidence type="ECO:0000313" key="12">
    <source>
        <dbReference type="Proteomes" id="UP000460718"/>
    </source>
</evidence>
<evidence type="ECO:0000313" key="13">
    <source>
        <dbReference type="Proteomes" id="UP000476176"/>
    </source>
</evidence>
<dbReference type="EMBL" id="QXGA01003932">
    <property type="protein sequence ID" value="KAE9077848.1"/>
    <property type="molecule type" value="Genomic_DNA"/>
</dbReference>
<evidence type="ECO:0000256" key="1">
    <source>
        <dbReference type="SAM" id="MobiDB-lite"/>
    </source>
</evidence>
<evidence type="ECO:0000313" key="5">
    <source>
        <dbReference type="EMBL" id="KAE9077848.1"/>
    </source>
</evidence>
<evidence type="ECO:0000313" key="11">
    <source>
        <dbReference type="Proteomes" id="UP000441208"/>
    </source>
</evidence>
<evidence type="ECO:0000313" key="2">
    <source>
        <dbReference type="EMBL" id="KAE8920938.1"/>
    </source>
</evidence>
<dbReference type="Proteomes" id="UP000460718">
    <property type="component" value="Unassembled WGS sequence"/>
</dbReference>
<proteinExistence type="predicted"/>
<evidence type="ECO:0000313" key="7">
    <source>
        <dbReference type="EMBL" id="KAE9176792.1"/>
    </source>
</evidence>
<accession>A0A6A3DT13</accession>
<dbReference type="EMBL" id="QXFW01002836">
    <property type="protein sequence ID" value="KAE8975020.1"/>
    <property type="molecule type" value="Genomic_DNA"/>
</dbReference>
<evidence type="ECO:0000313" key="10">
    <source>
        <dbReference type="Proteomes" id="UP000440732"/>
    </source>
</evidence>
<dbReference type="EMBL" id="QXGC01003302">
    <property type="protein sequence ID" value="KAE9176792.1"/>
    <property type="molecule type" value="Genomic_DNA"/>
</dbReference>
<dbReference type="Proteomes" id="UP000440732">
    <property type="component" value="Unassembled WGS sequence"/>
</dbReference>
<comment type="caution">
    <text evidence="2">The sequence shown here is derived from an EMBL/GenBank/DDBJ whole genome shotgun (WGS) entry which is preliminary data.</text>
</comment>
<feature type="region of interest" description="Disordered" evidence="1">
    <location>
        <begin position="108"/>
        <end position="138"/>
    </location>
</feature>
<organism evidence="2 8">
    <name type="scientific">Phytophthora fragariae</name>
    <dbReference type="NCBI Taxonomy" id="53985"/>
    <lineage>
        <taxon>Eukaryota</taxon>
        <taxon>Sar</taxon>
        <taxon>Stramenopiles</taxon>
        <taxon>Oomycota</taxon>
        <taxon>Peronosporomycetes</taxon>
        <taxon>Peronosporales</taxon>
        <taxon>Peronosporaceae</taxon>
        <taxon>Phytophthora</taxon>
    </lineage>
</organism>
<dbReference type="EMBL" id="QXGD01003536">
    <property type="protein sequence ID" value="KAE9176748.1"/>
    <property type="molecule type" value="Genomic_DNA"/>
</dbReference>
<dbReference type="Proteomes" id="UP000476176">
    <property type="component" value="Unassembled WGS sequence"/>
</dbReference>
<gene>
    <name evidence="6" type="ORF">PF002_g28522</name>
    <name evidence="7" type="ORF">PF004_g25963</name>
    <name evidence="5" type="ORF">PF006_g27839</name>
    <name evidence="4" type="ORF">PF007_g28357</name>
    <name evidence="2" type="ORF">PF009_g28775</name>
    <name evidence="3" type="ORF">PF011_g24639</name>
</gene>
<dbReference type="Proteomes" id="UP000441208">
    <property type="component" value="Unassembled WGS sequence"/>
</dbReference>
<feature type="compositionally biased region" description="Low complexity" evidence="1">
    <location>
        <begin position="118"/>
        <end position="127"/>
    </location>
</feature>
<feature type="compositionally biased region" description="Basic residues" evidence="1">
    <location>
        <begin position="128"/>
        <end position="138"/>
    </location>
</feature>
<evidence type="ECO:0000313" key="8">
    <source>
        <dbReference type="Proteomes" id="UP000429523"/>
    </source>
</evidence>
<evidence type="ECO:0000313" key="6">
    <source>
        <dbReference type="EMBL" id="KAE9176748.1"/>
    </source>
</evidence>